<dbReference type="EMBL" id="DTLB01000007">
    <property type="protein sequence ID" value="HFW31623.1"/>
    <property type="molecule type" value="Genomic_DNA"/>
</dbReference>
<protein>
    <recommendedName>
        <fullName evidence="4">Thymidylate synthase</fullName>
    </recommendedName>
</protein>
<dbReference type="EMBL" id="DSCQ01000032">
    <property type="protein sequence ID" value="HET21022.1"/>
    <property type="molecule type" value="Genomic_DNA"/>
</dbReference>
<proteinExistence type="predicted"/>
<organism evidence="2">
    <name type="scientific">Archaeoglobus fulgidus</name>
    <dbReference type="NCBI Taxonomy" id="2234"/>
    <lineage>
        <taxon>Archaea</taxon>
        <taxon>Methanobacteriati</taxon>
        <taxon>Methanobacteriota</taxon>
        <taxon>Archaeoglobi</taxon>
        <taxon>Archaeoglobales</taxon>
        <taxon>Archaeoglobaceae</taxon>
        <taxon>Archaeoglobus</taxon>
    </lineage>
</organism>
<evidence type="ECO:0000313" key="1">
    <source>
        <dbReference type="EMBL" id="HET21022.1"/>
    </source>
</evidence>
<reference evidence="2" key="1">
    <citation type="journal article" date="2020" name="mSystems">
        <title>Genome- and Community-Level Interaction Insights into Carbon Utilization and Element Cycling Functions of Hydrothermarchaeota in Hydrothermal Sediment.</title>
        <authorList>
            <person name="Zhou Z."/>
            <person name="Liu Y."/>
            <person name="Xu W."/>
            <person name="Pan J."/>
            <person name="Luo Z.H."/>
            <person name="Li M."/>
        </authorList>
    </citation>
    <scope>NUCLEOTIDE SEQUENCE [LARGE SCALE GENOMIC DNA]</scope>
    <source>
        <strain evidence="1">SpSt-12</strain>
        <strain evidence="3">SpSt-38</strain>
        <strain evidence="2">SpSt-87</strain>
    </source>
</reference>
<accession>A0A7C3RAW3</accession>
<dbReference type="EMBL" id="DSQD01000199">
    <property type="protein sequence ID" value="HGF88015.1"/>
    <property type="molecule type" value="Genomic_DNA"/>
</dbReference>
<dbReference type="CDD" id="cd01427">
    <property type="entry name" value="HAD_like"/>
    <property type="match status" value="1"/>
</dbReference>
<evidence type="ECO:0000313" key="2">
    <source>
        <dbReference type="EMBL" id="HFW31623.1"/>
    </source>
</evidence>
<dbReference type="AlphaFoldDB" id="A0A7C3RAW3"/>
<gene>
    <name evidence="1" type="ORF">ENN70_02750</name>
    <name evidence="3" type="ORF">ENR21_06505</name>
    <name evidence="2" type="ORF">ENW66_01525</name>
</gene>
<comment type="caution">
    <text evidence="2">The sequence shown here is derived from an EMBL/GenBank/DDBJ whole genome shotgun (WGS) entry which is preliminary data.</text>
</comment>
<dbReference type="InterPro" id="IPR003745">
    <property type="entry name" value="DUF166"/>
</dbReference>
<dbReference type="Pfam" id="PF02593">
    <property type="entry name" value="DUF166"/>
    <property type="match status" value="1"/>
</dbReference>
<evidence type="ECO:0008006" key="4">
    <source>
        <dbReference type="Google" id="ProtNLM"/>
    </source>
</evidence>
<evidence type="ECO:0000313" key="3">
    <source>
        <dbReference type="EMBL" id="HGF88015.1"/>
    </source>
</evidence>
<sequence length="217" mass="24344">MKLGVVTRRGKRQEDIRMFSQFFEVKVYEIPDNLPELIDEPEKVLKLPEDFDVDMIVSFAAHPDINLELIKQAAEKGISLVIVSGGARGGAYRQLKEEGERRGVRVVWEEICCTTPKVEDEKVGEFFEHFGSPELDVLVENGRIKDVKVRRSAFCGATYFVAEKIKGLSIEEAPAKAGYFTQIFPCLASRGHKGGIHKAARAHKRAVEKAVDRALKD</sequence>
<name>A0A7C3RAW3_ARCFL</name>